<feature type="compositionally biased region" description="Acidic residues" evidence="5">
    <location>
        <begin position="143"/>
        <end position="155"/>
    </location>
</feature>
<evidence type="ECO:0000256" key="1">
    <source>
        <dbReference type="ARBA" id="ARBA00008593"/>
    </source>
</evidence>
<feature type="domain" description="Poly(A) RNA polymerase mitochondrial-like central palm" evidence="7">
    <location>
        <begin position="247"/>
        <end position="380"/>
    </location>
</feature>
<feature type="region of interest" description="Disordered" evidence="5">
    <location>
        <begin position="18"/>
        <end position="225"/>
    </location>
</feature>
<feature type="compositionally biased region" description="Basic residues" evidence="5">
    <location>
        <begin position="59"/>
        <end position="68"/>
    </location>
</feature>
<name>A0AAW0C826_9AGAR</name>
<protein>
    <recommendedName>
        <fullName evidence="2">polynucleotide adenylyltransferase</fullName>
        <ecNumber evidence="2">2.7.7.19</ecNumber>
    </recommendedName>
</protein>
<dbReference type="InterPro" id="IPR054708">
    <property type="entry name" value="MTPAP-like_central"/>
</dbReference>
<evidence type="ECO:0000256" key="3">
    <source>
        <dbReference type="ARBA" id="ARBA00022723"/>
    </source>
</evidence>
<dbReference type="GO" id="GO:1990817">
    <property type="term" value="F:poly(A) RNA polymerase activity"/>
    <property type="evidence" value="ECO:0007669"/>
    <property type="project" value="UniProtKB-EC"/>
</dbReference>
<dbReference type="Pfam" id="PF03828">
    <property type="entry name" value="PAP_assoc"/>
    <property type="match status" value="1"/>
</dbReference>
<dbReference type="InterPro" id="IPR045862">
    <property type="entry name" value="Trf4-like"/>
</dbReference>
<reference evidence="8 9" key="1">
    <citation type="submission" date="2024-01" db="EMBL/GenBank/DDBJ databases">
        <title>A draft genome for a cacao thread blight-causing isolate of Paramarasmius palmivorus.</title>
        <authorList>
            <person name="Baruah I.K."/>
            <person name="Bukari Y."/>
            <person name="Amoako-Attah I."/>
            <person name="Meinhardt L.W."/>
            <person name="Bailey B.A."/>
            <person name="Cohen S.P."/>
        </authorList>
    </citation>
    <scope>NUCLEOTIDE SEQUENCE [LARGE SCALE GENOMIC DNA]</scope>
    <source>
        <strain evidence="8 9">GH-12</strain>
    </source>
</reference>
<dbReference type="EC" id="2.7.7.19" evidence="2"/>
<dbReference type="GO" id="GO:0003729">
    <property type="term" value="F:mRNA binding"/>
    <property type="evidence" value="ECO:0007669"/>
    <property type="project" value="TreeGrafter"/>
</dbReference>
<dbReference type="CDD" id="cd05402">
    <property type="entry name" value="NT_PAP_TUTase"/>
    <property type="match status" value="1"/>
</dbReference>
<dbReference type="GO" id="GO:0031499">
    <property type="term" value="C:TRAMP complex"/>
    <property type="evidence" value="ECO:0007669"/>
    <property type="project" value="TreeGrafter"/>
</dbReference>
<comment type="similarity">
    <text evidence="1">Belongs to the DNA polymerase type-B-like family.</text>
</comment>
<dbReference type="GO" id="GO:0010605">
    <property type="term" value="P:negative regulation of macromolecule metabolic process"/>
    <property type="evidence" value="ECO:0007669"/>
    <property type="project" value="UniProtKB-ARBA"/>
</dbReference>
<evidence type="ECO:0000259" key="7">
    <source>
        <dbReference type="Pfam" id="PF22600"/>
    </source>
</evidence>
<keyword evidence="9" id="KW-1185">Reference proteome</keyword>
<dbReference type="PANTHER" id="PTHR23092">
    <property type="entry name" value="POLY(A) RNA POLYMERASE"/>
    <property type="match status" value="1"/>
</dbReference>
<dbReference type="GO" id="GO:0005730">
    <property type="term" value="C:nucleolus"/>
    <property type="evidence" value="ECO:0007669"/>
    <property type="project" value="TreeGrafter"/>
</dbReference>
<feature type="compositionally biased region" description="Basic and acidic residues" evidence="5">
    <location>
        <begin position="179"/>
        <end position="225"/>
    </location>
</feature>
<dbReference type="PANTHER" id="PTHR23092:SF15">
    <property type="entry name" value="INACTIVE NON-CANONICAL POLY(A) RNA POLYMERASE PROTEIN TRF4-2-RELATED"/>
    <property type="match status" value="1"/>
</dbReference>
<feature type="region of interest" description="Disordered" evidence="5">
    <location>
        <begin position="610"/>
        <end position="769"/>
    </location>
</feature>
<feature type="compositionally biased region" description="Basic residues" evidence="5">
    <location>
        <begin position="106"/>
        <end position="115"/>
    </location>
</feature>
<dbReference type="InterPro" id="IPR002058">
    <property type="entry name" value="PAP_assoc"/>
</dbReference>
<keyword evidence="4" id="KW-0460">Magnesium</keyword>
<proteinExistence type="inferred from homology"/>
<comment type="caution">
    <text evidence="8">The sequence shown here is derived from an EMBL/GenBank/DDBJ whole genome shotgun (WGS) entry which is preliminary data.</text>
</comment>
<evidence type="ECO:0000313" key="9">
    <source>
        <dbReference type="Proteomes" id="UP001383192"/>
    </source>
</evidence>
<dbReference type="GO" id="GO:0046872">
    <property type="term" value="F:metal ion binding"/>
    <property type="evidence" value="ECO:0007669"/>
    <property type="project" value="UniProtKB-KW"/>
</dbReference>
<gene>
    <name evidence="8" type="ORF">VNI00_012154</name>
</gene>
<feature type="compositionally biased region" description="Basic residues" evidence="5">
    <location>
        <begin position="161"/>
        <end position="178"/>
    </location>
</feature>
<feature type="compositionally biased region" description="Acidic residues" evidence="5">
    <location>
        <begin position="639"/>
        <end position="652"/>
    </location>
</feature>
<dbReference type="GO" id="GO:0043634">
    <property type="term" value="P:polyadenylation-dependent ncRNA catabolic process"/>
    <property type="evidence" value="ECO:0007669"/>
    <property type="project" value="TreeGrafter"/>
</dbReference>
<evidence type="ECO:0000256" key="2">
    <source>
        <dbReference type="ARBA" id="ARBA00012388"/>
    </source>
</evidence>
<accession>A0AAW0C826</accession>
<dbReference type="Pfam" id="PF22600">
    <property type="entry name" value="MTPAP-like_central"/>
    <property type="match status" value="1"/>
</dbReference>
<evidence type="ECO:0000313" key="8">
    <source>
        <dbReference type="EMBL" id="KAK7034747.1"/>
    </source>
</evidence>
<evidence type="ECO:0000259" key="6">
    <source>
        <dbReference type="Pfam" id="PF03828"/>
    </source>
</evidence>
<evidence type="ECO:0000256" key="5">
    <source>
        <dbReference type="SAM" id="MobiDB-lite"/>
    </source>
</evidence>
<dbReference type="EMBL" id="JAYKXP010000055">
    <property type="protein sequence ID" value="KAK7034747.1"/>
    <property type="molecule type" value="Genomic_DNA"/>
</dbReference>
<organism evidence="8 9">
    <name type="scientific">Paramarasmius palmivorus</name>
    <dbReference type="NCBI Taxonomy" id="297713"/>
    <lineage>
        <taxon>Eukaryota</taxon>
        <taxon>Fungi</taxon>
        <taxon>Dikarya</taxon>
        <taxon>Basidiomycota</taxon>
        <taxon>Agaricomycotina</taxon>
        <taxon>Agaricomycetes</taxon>
        <taxon>Agaricomycetidae</taxon>
        <taxon>Agaricales</taxon>
        <taxon>Marasmiineae</taxon>
        <taxon>Marasmiaceae</taxon>
        <taxon>Paramarasmius</taxon>
    </lineage>
</organism>
<dbReference type="SUPFAM" id="SSF81301">
    <property type="entry name" value="Nucleotidyltransferase"/>
    <property type="match status" value="1"/>
</dbReference>
<dbReference type="SUPFAM" id="SSF81631">
    <property type="entry name" value="PAP/OAS1 substrate-binding domain"/>
    <property type="match status" value="1"/>
</dbReference>
<evidence type="ECO:0000256" key="4">
    <source>
        <dbReference type="ARBA" id="ARBA00022842"/>
    </source>
</evidence>
<dbReference type="Proteomes" id="UP001383192">
    <property type="component" value="Unassembled WGS sequence"/>
</dbReference>
<keyword evidence="3" id="KW-0479">Metal-binding</keyword>
<dbReference type="GO" id="GO:0031123">
    <property type="term" value="P:RNA 3'-end processing"/>
    <property type="evidence" value="ECO:0007669"/>
    <property type="project" value="TreeGrafter"/>
</dbReference>
<dbReference type="Gene3D" id="1.10.1410.10">
    <property type="match status" value="1"/>
</dbReference>
<dbReference type="Gene3D" id="3.30.460.10">
    <property type="entry name" value="Beta Polymerase, domain 2"/>
    <property type="match status" value="1"/>
</dbReference>
<dbReference type="InterPro" id="IPR043519">
    <property type="entry name" value="NT_sf"/>
</dbReference>
<dbReference type="AlphaFoldDB" id="A0AAW0C826"/>
<feature type="domain" description="PAP-associated" evidence="6">
    <location>
        <begin position="459"/>
        <end position="517"/>
    </location>
</feature>
<sequence length="769" mass="86998">MLRVKIDRYLFGVEQRDTNANFLQPRPPSWTPTSRPQGLQDYPRAQNLIRNTKSPILLLKKRRKKRSKSSAVTTPNSGSTPEPAIHINGQDHSEEPEEGEVESRRERRKRKKKKSRSDEDSNKRRKLDTGDAEMGADFIALGDFDDEKEEEDNAAEDIRERRRRSRSRERRRRSRSRSRSRERERDRKGKDREREWDRGKPRERSRERGRDRYHDRDRPPTYGHENKQYPWLDGLSFEGCKNISEVLHREMSAFATYISPSPVEDEIRSLLVQLISSSIKTRYRDAEIYPFGSYATKLYLPTGDIDIVVLSPTIQSHFSVSSPQSVLRTIADVIRRAGIADQIQVVAKARVPIVKFVTRVELGGIPVDISFNQPGGLGGAKIVGGFLKDMLLVGDSTANLEGSVALRALILLTKQYLSQRSMNEVYTGGLSSYSITCLVVSFLQMHPKIRRGEIDPDRNLGVLVVEFFELYGKYFNFAEVGVSLRDGGRYYSKRRRGWQVEWKKGLLSVEDPADASNDISSGSYNFPKVKATFAGAYEILLSTIYLKADILRSQLDGRTISFRRGRDSGELSVLGSILDVGMNIINHRRIVQEVYDKRTLHRMLGVAPRPTVVMAPPDPSPSEKPVNGVAKKPYIIDSDSSEDQDESEDEEVTYLGSKSAPANGRKNSRANGSGKRKDRDNEDEEEEGRYAIGKKRGQGSGTRSQPLYYVGSDSDDDASVTLNEEAHYALNEEEQTQSKKPPSQSNDKKRSFWLSKGIGSGADLDYGSD</sequence>
<feature type="compositionally biased region" description="Polar residues" evidence="5">
    <location>
        <begin position="71"/>
        <end position="80"/>
    </location>
</feature>